<evidence type="ECO:0000313" key="3">
    <source>
        <dbReference type="Proteomes" id="UP000287171"/>
    </source>
</evidence>
<dbReference type="PANTHER" id="PTHR21310">
    <property type="entry name" value="AMINOGLYCOSIDE PHOSPHOTRANSFERASE-RELATED-RELATED"/>
    <property type="match status" value="1"/>
</dbReference>
<keyword evidence="3" id="KW-1185">Reference proteome</keyword>
<accession>A0A402BBF2</accession>
<dbReference type="EMBL" id="BIFT01000001">
    <property type="protein sequence ID" value="GCE28761.1"/>
    <property type="molecule type" value="Genomic_DNA"/>
</dbReference>
<gene>
    <name evidence="2" type="ORF">KDA_42450</name>
</gene>
<dbReference type="Gene3D" id="3.90.1200.10">
    <property type="match status" value="1"/>
</dbReference>
<sequence length="333" mass="38031">MLDEFTLSLQQAEDVLGLLDLRGPVQVAQVRDYNHTYRLVCAGQTFYLKVHTKDWYPQDDAETGYSARHEASAWKILADHGLAAPEVMLVGVGRSNPVGRSFLLTREVQGEPLQQLFKRATPQQIQEMLYAVGAYLRQMHTIHFRYPGYIIDDGPAAPPHEDQWQHFIWSLTTRQQETRTWIQAHSNELSAPLLTQLEACIDEMPEYLYLDYTKPRFTQGDFKADQILMRQQDTHWQVAAVLDMEVASAGDCLSDVVAFCLAAAQCLTTESNWWLDLFAGYGHEPDFKAFILRALVGWYPYQANIWPGTGESGFNHLLHSNNWSELFAHAHLT</sequence>
<reference evidence="3" key="1">
    <citation type="submission" date="2018-12" db="EMBL/GenBank/DDBJ databases">
        <title>Tengunoibacter tsumagoiensis gen. nov., sp. nov., Dictyobacter kobayashii sp. nov., D. alpinus sp. nov., and D. joshuensis sp. nov. and description of Dictyobacteraceae fam. nov. within the order Ktedonobacterales isolated from Tengu-no-mugimeshi.</title>
        <authorList>
            <person name="Wang C.M."/>
            <person name="Zheng Y."/>
            <person name="Sakai Y."/>
            <person name="Toyoda A."/>
            <person name="Minakuchi Y."/>
            <person name="Abe K."/>
            <person name="Yokota A."/>
            <person name="Yabe S."/>
        </authorList>
    </citation>
    <scope>NUCLEOTIDE SEQUENCE [LARGE SCALE GENOMIC DNA]</scope>
    <source>
        <strain evidence="3">Uno16</strain>
    </source>
</reference>
<dbReference type="RefSeq" id="WP_126628941.1">
    <property type="nucleotide sequence ID" value="NZ_BIFT01000001.1"/>
</dbReference>
<dbReference type="SUPFAM" id="SSF56112">
    <property type="entry name" value="Protein kinase-like (PK-like)"/>
    <property type="match status" value="1"/>
</dbReference>
<evidence type="ECO:0000313" key="2">
    <source>
        <dbReference type="EMBL" id="GCE28761.1"/>
    </source>
</evidence>
<dbReference type="AlphaFoldDB" id="A0A402BBF2"/>
<dbReference type="Pfam" id="PF01636">
    <property type="entry name" value="APH"/>
    <property type="match status" value="1"/>
</dbReference>
<name>A0A402BBF2_9CHLR</name>
<comment type="caution">
    <text evidence="2">The sequence shown here is derived from an EMBL/GenBank/DDBJ whole genome shotgun (WGS) entry which is preliminary data.</text>
</comment>
<proteinExistence type="predicted"/>
<dbReference type="Proteomes" id="UP000287171">
    <property type="component" value="Unassembled WGS sequence"/>
</dbReference>
<dbReference type="InterPro" id="IPR002575">
    <property type="entry name" value="Aminoglycoside_PTrfase"/>
</dbReference>
<dbReference type="OrthoDB" id="3078227at2"/>
<feature type="domain" description="Aminoglycoside phosphotransferase" evidence="1">
    <location>
        <begin position="34"/>
        <end position="282"/>
    </location>
</feature>
<organism evidence="2 3">
    <name type="scientific">Dictyobacter alpinus</name>
    <dbReference type="NCBI Taxonomy" id="2014873"/>
    <lineage>
        <taxon>Bacteria</taxon>
        <taxon>Bacillati</taxon>
        <taxon>Chloroflexota</taxon>
        <taxon>Ktedonobacteria</taxon>
        <taxon>Ktedonobacterales</taxon>
        <taxon>Dictyobacteraceae</taxon>
        <taxon>Dictyobacter</taxon>
    </lineage>
</organism>
<dbReference type="InterPro" id="IPR011009">
    <property type="entry name" value="Kinase-like_dom_sf"/>
</dbReference>
<protein>
    <recommendedName>
        <fullName evidence="1">Aminoglycoside phosphotransferase domain-containing protein</fullName>
    </recommendedName>
</protein>
<evidence type="ECO:0000259" key="1">
    <source>
        <dbReference type="Pfam" id="PF01636"/>
    </source>
</evidence>
<dbReference type="InterPro" id="IPR051678">
    <property type="entry name" value="AGP_Transferase"/>
</dbReference>